<keyword evidence="4" id="KW-0378">Hydrolase</keyword>
<dbReference type="AlphaFoldDB" id="A0A8J8MQA4"/>
<dbReference type="CDD" id="cd07025">
    <property type="entry name" value="Peptidase_S66"/>
    <property type="match status" value="1"/>
</dbReference>
<reference evidence="9" key="1">
    <citation type="submission" date="2020-07" db="EMBL/GenBank/DDBJ databases">
        <title>Vallitalea pronyensis genome.</title>
        <authorList>
            <person name="Postec A."/>
        </authorList>
    </citation>
    <scope>NUCLEOTIDE SEQUENCE</scope>
    <source>
        <strain evidence="9">FatNI3</strain>
    </source>
</reference>
<proteinExistence type="inferred from homology"/>
<keyword evidence="10" id="KW-1185">Reference proteome</keyword>
<dbReference type="EMBL" id="CP058649">
    <property type="protein sequence ID" value="QUI25699.1"/>
    <property type="molecule type" value="Genomic_DNA"/>
</dbReference>
<dbReference type="Pfam" id="PF17676">
    <property type="entry name" value="Peptidase_S66C"/>
    <property type="match status" value="1"/>
</dbReference>
<dbReference type="Gene3D" id="3.50.30.60">
    <property type="entry name" value="LD-carboxypeptidase A C-terminal domain-like"/>
    <property type="match status" value="1"/>
</dbReference>
<protein>
    <submittedName>
        <fullName evidence="9">LD-carboxypeptidase</fullName>
    </submittedName>
</protein>
<dbReference type="InterPro" id="IPR040449">
    <property type="entry name" value="Peptidase_S66_N"/>
</dbReference>
<feature type="active site" description="Charge relay system" evidence="6">
    <location>
        <position position="278"/>
    </location>
</feature>
<dbReference type="InterPro" id="IPR029062">
    <property type="entry name" value="Class_I_gatase-like"/>
</dbReference>
<evidence type="ECO:0000256" key="1">
    <source>
        <dbReference type="ARBA" id="ARBA00010233"/>
    </source>
</evidence>
<dbReference type="Pfam" id="PF02016">
    <property type="entry name" value="Peptidase_S66"/>
    <property type="match status" value="1"/>
</dbReference>
<keyword evidence="2" id="KW-0121">Carboxypeptidase</keyword>
<evidence type="ECO:0000256" key="4">
    <source>
        <dbReference type="ARBA" id="ARBA00022801"/>
    </source>
</evidence>
<organism evidence="9 10">
    <name type="scientific">Vallitalea pronyensis</name>
    <dbReference type="NCBI Taxonomy" id="1348613"/>
    <lineage>
        <taxon>Bacteria</taxon>
        <taxon>Bacillati</taxon>
        <taxon>Bacillota</taxon>
        <taxon>Clostridia</taxon>
        <taxon>Lachnospirales</taxon>
        <taxon>Vallitaleaceae</taxon>
        <taxon>Vallitalea</taxon>
    </lineage>
</organism>
<evidence type="ECO:0000256" key="5">
    <source>
        <dbReference type="ARBA" id="ARBA00022825"/>
    </source>
</evidence>
<keyword evidence="5" id="KW-0720">Serine protease</keyword>
<feature type="active site" description="Charge relay system" evidence="6">
    <location>
        <position position="208"/>
    </location>
</feature>
<evidence type="ECO:0000256" key="3">
    <source>
        <dbReference type="ARBA" id="ARBA00022670"/>
    </source>
</evidence>
<dbReference type="SUPFAM" id="SSF141986">
    <property type="entry name" value="LD-carboxypeptidase A C-terminal domain-like"/>
    <property type="match status" value="1"/>
</dbReference>
<dbReference type="GO" id="GO:0006508">
    <property type="term" value="P:proteolysis"/>
    <property type="evidence" value="ECO:0007669"/>
    <property type="project" value="UniProtKB-KW"/>
</dbReference>
<dbReference type="GO" id="GO:0004180">
    <property type="term" value="F:carboxypeptidase activity"/>
    <property type="evidence" value="ECO:0007669"/>
    <property type="project" value="UniProtKB-KW"/>
</dbReference>
<gene>
    <name evidence="9" type="ORF">HZI73_12335</name>
</gene>
<evidence type="ECO:0000259" key="7">
    <source>
        <dbReference type="Pfam" id="PF02016"/>
    </source>
</evidence>
<feature type="domain" description="LD-carboxypeptidase N-terminal" evidence="7">
    <location>
        <begin position="13"/>
        <end position="129"/>
    </location>
</feature>
<dbReference type="InterPro" id="IPR027478">
    <property type="entry name" value="LdcA_N"/>
</dbReference>
<dbReference type="Gene3D" id="3.40.50.10740">
    <property type="entry name" value="Class I glutamine amidotransferase-like"/>
    <property type="match status" value="1"/>
</dbReference>
<dbReference type="GO" id="GO:0008236">
    <property type="term" value="F:serine-type peptidase activity"/>
    <property type="evidence" value="ECO:0007669"/>
    <property type="project" value="UniProtKB-KW"/>
</dbReference>
<dbReference type="PANTHER" id="PTHR30237:SF2">
    <property type="entry name" value="MUREIN TETRAPEPTIDE CARBOXYPEPTIDASE"/>
    <property type="match status" value="1"/>
</dbReference>
<accession>A0A8J8MQA4</accession>
<dbReference type="KEGG" id="vpy:HZI73_12335"/>
<evidence type="ECO:0000256" key="2">
    <source>
        <dbReference type="ARBA" id="ARBA00022645"/>
    </source>
</evidence>
<name>A0A8J8MQA4_9FIRM</name>
<dbReference type="InterPro" id="IPR003507">
    <property type="entry name" value="S66_fam"/>
</dbReference>
<feature type="active site" description="Nucleophile" evidence="6">
    <location>
        <position position="109"/>
    </location>
</feature>
<sequence length="318" mass="35488">MIKPKAIQPGDTIGVIAPASPLDKRQVEQSKSALETLGFHVVMGKSCYQHHGYLAGRDQIRAKDVNDMFSHDDVKGIINLRGGYGTPRILSMLDYPFIKHHPKVFIGYSDITAIHIALHQLCGLVTFHGPMVGVEILRGMDAFTKKSFFNQISGHHVDRIHNPKNDPIKTLYGGTAEGPIIGGNLTLITSTLGTPYEIDTKGKILFMEEVGERPYKVDRLLTQLKHAGKLKDAQGILLGNFKNCEPQEKEMSHSLQEVFEELIKPLHKPTLYHLKAGHCRPNITLPFGVRVHMDAYSGIIKMMERGTIQGYENNGYQD</sequence>
<dbReference type="SUPFAM" id="SSF52317">
    <property type="entry name" value="Class I glutamine amidotransferase-like"/>
    <property type="match status" value="1"/>
</dbReference>
<dbReference type="InterPro" id="IPR040921">
    <property type="entry name" value="Peptidase_S66C"/>
</dbReference>
<evidence type="ECO:0000313" key="9">
    <source>
        <dbReference type="EMBL" id="QUI25699.1"/>
    </source>
</evidence>
<dbReference type="PANTHER" id="PTHR30237">
    <property type="entry name" value="MURAMOYLTETRAPEPTIDE CARBOXYPEPTIDASE"/>
    <property type="match status" value="1"/>
</dbReference>
<keyword evidence="3" id="KW-0645">Protease</keyword>
<evidence type="ECO:0000259" key="8">
    <source>
        <dbReference type="Pfam" id="PF17676"/>
    </source>
</evidence>
<comment type="similarity">
    <text evidence="1">Belongs to the peptidase S66 family.</text>
</comment>
<dbReference type="InterPro" id="IPR027461">
    <property type="entry name" value="Carboxypeptidase_A_C_sf"/>
</dbReference>
<feature type="domain" description="LD-carboxypeptidase C-terminal" evidence="8">
    <location>
        <begin position="177"/>
        <end position="292"/>
    </location>
</feature>
<dbReference type="Proteomes" id="UP000683246">
    <property type="component" value="Chromosome"/>
</dbReference>
<evidence type="ECO:0000313" key="10">
    <source>
        <dbReference type="Proteomes" id="UP000683246"/>
    </source>
</evidence>
<evidence type="ECO:0000256" key="6">
    <source>
        <dbReference type="PIRSR" id="PIRSR028757-1"/>
    </source>
</evidence>
<dbReference type="PIRSF" id="PIRSF028757">
    <property type="entry name" value="LD-carboxypeptidase"/>
    <property type="match status" value="1"/>
</dbReference>